<evidence type="ECO:0000313" key="1">
    <source>
        <dbReference type="EMBL" id="SMC02041.1"/>
    </source>
</evidence>
<proteinExistence type="predicted"/>
<keyword evidence="2" id="KW-1185">Reference proteome</keyword>
<protein>
    <submittedName>
        <fullName evidence="1">Uncharacterized protein</fullName>
    </submittedName>
</protein>
<dbReference type="RefSeq" id="WP_084660769.1">
    <property type="nucleotide sequence ID" value="NZ_FWWY01000001.1"/>
</dbReference>
<name>A0A1W1W6W1_SULTA</name>
<gene>
    <name evidence="1" type="ORF">SAMN00768000_0251</name>
</gene>
<reference evidence="2" key="1">
    <citation type="submission" date="2017-04" db="EMBL/GenBank/DDBJ databases">
        <authorList>
            <person name="Varghese N."/>
            <person name="Submissions S."/>
        </authorList>
    </citation>
    <scope>NUCLEOTIDE SEQUENCE [LARGE SCALE GENOMIC DNA]</scope>
    <source>
        <strain evidence="2">DSM 9293</strain>
    </source>
</reference>
<sequence length="76" mass="8545">MTQRSLVDSDQLAIARATTYAADPVAQAAFMHGFRSQWAQLMAHLLSPQMLLDISYAKRYDPIQLSLRKILTSFSS</sequence>
<accession>A0A1W1W6W1</accession>
<organism evidence="1 2">
    <name type="scientific">Sulfobacillus thermosulfidooxidans (strain DSM 9293 / VKM B-1269 / AT-1)</name>
    <dbReference type="NCBI Taxonomy" id="929705"/>
    <lineage>
        <taxon>Bacteria</taxon>
        <taxon>Bacillati</taxon>
        <taxon>Bacillota</taxon>
        <taxon>Clostridia</taxon>
        <taxon>Eubacteriales</taxon>
        <taxon>Clostridiales Family XVII. Incertae Sedis</taxon>
        <taxon>Sulfobacillus</taxon>
    </lineage>
</organism>
<dbReference type="AlphaFoldDB" id="A0A1W1W6W1"/>
<dbReference type="EMBL" id="FWWY01000001">
    <property type="protein sequence ID" value="SMC02041.1"/>
    <property type="molecule type" value="Genomic_DNA"/>
</dbReference>
<dbReference type="Proteomes" id="UP000192660">
    <property type="component" value="Unassembled WGS sequence"/>
</dbReference>
<evidence type="ECO:0000313" key="2">
    <source>
        <dbReference type="Proteomes" id="UP000192660"/>
    </source>
</evidence>